<organism evidence="5 6">
    <name type="scientific">Desulfomonile tiedjei</name>
    <dbReference type="NCBI Taxonomy" id="2358"/>
    <lineage>
        <taxon>Bacteria</taxon>
        <taxon>Pseudomonadati</taxon>
        <taxon>Thermodesulfobacteriota</taxon>
        <taxon>Desulfomonilia</taxon>
        <taxon>Desulfomonilales</taxon>
        <taxon>Desulfomonilaceae</taxon>
        <taxon>Desulfomonile</taxon>
    </lineage>
</organism>
<evidence type="ECO:0000259" key="3">
    <source>
        <dbReference type="Pfam" id="PF00501"/>
    </source>
</evidence>
<dbReference type="Proteomes" id="UP000807825">
    <property type="component" value="Unassembled WGS sequence"/>
</dbReference>
<dbReference type="AlphaFoldDB" id="A0A9D6Z8T4"/>
<feature type="domain" description="AMP-dependent synthetase/ligase" evidence="3">
    <location>
        <begin position="33"/>
        <end position="404"/>
    </location>
</feature>
<dbReference type="GO" id="GO:0006631">
    <property type="term" value="P:fatty acid metabolic process"/>
    <property type="evidence" value="ECO:0007669"/>
    <property type="project" value="TreeGrafter"/>
</dbReference>
<dbReference type="Gene3D" id="3.30.300.30">
    <property type="match status" value="1"/>
</dbReference>
<feature type="domain" description="AMP-binding enzyme C-terminal" evidence="4">
    <location>
        <begin position="455"/>
        <end position="531"/>
    </location>
</feature>
<dbReference type="PANTHER" id="PTHR43201:SF5">
    <property type="entry name" value="MEDIUM-CHAIN ACYL-COA LIGASE ACSF2, MITOCHONDRIAL"/>
    <property type="match status" value="1"/>
</dbReference>
<dbReference type="InterPro" id="IPR020845">
    <property type="entry name" value="AMP-binding_CS"/>
</dbReference>
<evidence type="ECO:0000256" key="1">
    <source>
        <dbReference type="ARBA" id="ARBA00006432"/>
    </source>
</evidence>
<comment type="caution">
    <text evidence="5">The sequence shown here is derived from an EMBL/GenBank/DDBJ whole genome shotgun (WGS) entry which is preliminary data.</text>
</comment>
<dbReference type="PANTHER" id="PTHR43201">
    <property type="entry name" value="ACYL-COA SYNTHETASE"/>
    <property type="match status" value="1"/>
</dbReference>
<dbReference type="InterPro" id="IPR000873">
    <property type="entry name" value="AMP-dep_synth/lig_dom"/>
</dbReference>
<evidence type="ECO:0000313" key="6">
    <source>
        <dbReference type="Proteomes" id="UP000807825"/>
    </source>
</evidence>
<evidence type="ECO:0000256" key="2">
    <source>
        <dbReference type="ARBA" id="ARBA00022598"/>
    </source>
</evidence>
<accession>A0A9D6Z8T4</accession>
<dbReference type="InterPro" id="IPR045851">
    <property type="entry name" value="AMP-bd_C_sf"/>
</dbReference>
<dbReference type="GO" id="GO:0031956">
    <property type="term" value="F:medium-chain fatty acid-CoA ligase activity"/>
    <property type="evidence" value="ECO:0007669"/>
    <property type="project" value="TreeGrafter"/>
</dbReference>
<gene>
    <name evidence="5" type="ORF">HY912_23325</name>
</gene>
<proteinExistence type="inferred from homology"/>
<comment type="similarity">
    <text evidence="1">Belongs to the ATP-dependent AMP-binding enzyme family.</text>
</comment>
<dbReference type="Pfam" id="PF00501">
    <property type="entry name" value="AMP-binding"/>
    <property type="match status" value="1"/>
</dbReference>
<dbReference type="PROSITE" id="PS00455">
    <property type="entry name" value="AMP_BINDING"/>
    <property type="match status" value="1"/>
</dbReference>
<protein>
    <submittedName>
        <fullName evidence="5">AMP-binding protein</fullName>
    </submittedName>
</protein>
<evidence type="ECO:0000313" key="5">
    <source>
        <dbReference type="EMBL" id="MBI5252436.1"/>
    </source>
</evidence>
<sequence length="555" mass="61668">MLLEGCRPFLREDAESYVSRRWWTGLTCGDRLDKAADIYPERLAVVDGQARLTYAQVRETADRLAIAFLELGIKPLERVLLQLPNWHEFTYVYFALQKIGAIPVLLIHRYRQYEAKHLCRVVKASAWIAPEVWGKVDYRPIIREVLQDNPQTKQVIMVRAGEGCPYPRLEDLVASASRTKEDLRRLEAFRPDPSQVAHMGPTGGSTGTPKVAPRTHNDLLCSMEYAAAAWEMTLHDRTLLATPIGHDLTFTKGFLGTIGTYGRVVMLDSTDPARICAAIQNEKVTAAVWVPTMAARLLNFDGLKEFDLSSLKKMHCGGGKSEPELIKAVTEKLNCTYFNAYGGTEGMTTMSRSHYDMDRASRTVGRPTCPYDTYKIIDSDGNEVGANTKGELIIKGPGVFTGYYNNPEENETAFTTDGFFRAGDLAMIDEAGDITLCGRLKDIINRGGESISAPEIESLISRHPDVVLVAVIGMPDDVMGERVCAYIQPKSGVKLDFAAIVAHLKSCGASVLHLPERIEFVDEMPLTKTEKVDKRRLREDIESKLLAQAAHNVPV</sequence>
<dbReference type="EMBL" id="JACRDE010000607">
    <property type="protein sequence ID" value="MBI5252436.1"/>
    <property type="molecule type" value="Genomic_DNA"/>
</dbReference>
<evidence type="ECO:0000259" key="4">
    <source>
        <dbReference type="Pfam" id="PF13193"/>
    </source>
</evidence>
<reference evidence="5" key="1">
    <citation type="submission" date="2020-07" db="EMBL/GenBank/DDBJ databases">
        <title>Huge and variable diversity of episymbiotic CPR bacteria and DPANN archaea in groundwater ecosystems.</title>
        <authorList>
            <person name="He C.Y."/>
            <person name="Keren R."/>
            <person name="Whittaker M."/>
            <person name="Farag I.F."/>
            <person name="Doudna J."/>
            <person name="Cate J.H.D."/>
            <person name="Banfield J.F."/>
        </authorList>
    </citation>
    <scope>NUCLEOTIDE SEQUENCE</scope>
    <source>
        <strain evidence="5">NC_groundwater_1664_Pr3_B-0.1um_52_9</strain>
    </source>
</reference>
<dbReference type="InterPro" id="IPR025110">
    <property type="entry name" value="AMP-bd_C"/>
</dbReference>
<dbReference type="Pfam" id="PF13193">
    <property type="entry name" value="AMP-binding_C"/>
    <property type="match status" value="1"/>
</dbReference>
<dbReference type="Gene3D" id="3.40.50.980">
    <property type="match status" value="2"/>
</dbReference>
<name>A0A9D6Z8T4_9BACT</name>
<dbReference type="Gene3D" id="2.30.38.10">
    <property type="entry name" value="Luciferase, Domain 3"/>
    <property type="match status" value="1"/>
</dbReference>
<dbReference type="SUPFAM" id="SSF56801">
    <property type="entry name" value="Acetyl-CoA synthetase-like"/>
    <property type="match status" value="1"/>
</dbReference>
<keyword evidence="2" id="KW-0436">Ligase</keyword>